<sequence length="160" mass="17316">MSKTISYPSVDFPGPPRLSLDVPDDWETLTVPGVQVAVAQPRVEGRFRANVVVTVQRFGPEFSLEAARAGLEQRKAGLPELEELGTGEITIDEIAWIASEYGYTQPGRPTVVQAARYAVIDRAGVATDVVEIVGSCGAEHAEDEIELVRSVQDSVHLTID</sequence>
<proteinExistence type="predicted"/>
<organism evidence="1 2">
    <name type="scientific">Brachybacterium muris UCD-AY4</name>
    <dbReference type="NCBI Taxonomy" id="1249481"/>
    <lineage>
        <taxon>Bacteria</taxon>
        <taxon>Bacillati</taxon>
        <taxon>Actinomycetota</taxon>
        <taxon>Actinomycetes</taxon>
        <taxon>Micrococcales</taxon>
        <taxon>Dermabacteraceae</taxon>
        <taxon>Brachybacterium</taxon>
    </lineage>
</organism>
<evidence type="ECO:0008006" key="3">
    <source>
        <dbReference type="Google" id="ProtNLM"/>
    </source>
</evidence>
<dbReference type="OrthoDB" id="5146554at2"/>
<accession>A0A022KXN0</accession>
<dbReference type="Proteomes" id="UP000019754">
    <property type="component" value="Unassembled WGS sequence"/>
</dbReference>
<dbReference type="STRING" id="1249481.D641_0114340"/>
<dbReference type="HOGENOM" id="CLU_139614_0_0_11"/>
<dbReference type="RefSeq" id="WP_017824190.1">
    <property type="nucleotide sequence ID" value="NZ_AORC01000022.1"/>
</dbReference>
<evidence type="ECO:0000313" key="1">
    <source>
        <dbReference type="EMBL" id="EYT47844.1"/>
    </source>
</evidence>
<dbReference type="EMBL" id="AORC01000022">
    <property type="protein sequence ID" value="EYT47844.1"/>
    <property type="molecule type" value="Genomic_DNA"/>
</dbReference>
<comment type="caution">
    <text evidence="1">The sequence shown here is derived from an EMBL/GenBank/DDBJ whole genome shotgun (WGS) entry which is preliminary data.</text>
</comment>
<evidence type="ECO:0000313" key="2">
    <source>
        <dbReference type="Proteomes" id="UP000019754"/>
    </source>
</evidence>
<gene>
    <name evidence="1" type="ORF">D641_0114340</name>
</gene>
<protein>
    <recommendedName>
        <fullName evidence="3">Lipoprotein LpqN</fullName>
    </recommendedName>
</protein>
<dbReference type="AlphaFoldDB" id="A0A022KXN0"/>
<name>A0A022KXN0_9MICO</name>
<reference evidence="1 2" key="1">
    <citation type="journal article" date="2013" name="Genome Announc.">
        <title>Draft genome sequence of an Actinobacterium, Brachybacterium muris strain UCD-AY4.</title>
        <authorList>
            <person name="Lo J.R."/>
            <person name="Lang J.M."/>
            <person name="Darling A.E."/>
            <person name="Eisen J.A."/>
            <person name="Coil D.A."/>
        </authorList>
    </citation>
    <scope>NUCLEOTIDE SEQUENCE [LARGE SCALE GENOMIC DNA]</scope>
    <source>
        <strain evidence="1 2">UCD-AY4</strain>
    </source>
</reference>
<dbReference type="Gene3D" id="3.40.1000.10">
    <property type="entry name" value="Mog1/PsbP, alpha/beta/alpha sandwich"/>
    <property type="match status" value="1"/>
</dbReference>
<keyword evidence="2" id="KW-1185">Reference proteome</keyword>